<dbReference type="SUPFAM" id="SSF81271">
    <property type="entry name" value="TGS-like"/>
    <property type="match status" value="1"/>
</dbReference>
<dbReference type="InterPro" id="IPR006073">
    <property type="entry name" value="GTP-bd"/>
</dbReference>
<dbReference type="EMBL" id="AE017199">
    <property type="protein sequence ID" value="AAR39308.1"/>
    <property type="molecule type" value="Genomic_DNA"/>
</dbReference>
<dbReference type="InterPro" id="IPR004095">
    <property type="entry name" value="TGS"/>
</dbReference>
<dbReference type="Pfam" id="PF01926">
    <property type="entry name" value="MMR_HSR1"/>
    <property type="match status" value="1"/>
</dbReference>
<dbReference type="GO" id="GO:0005737">
    <property type="term" value="C:cytoplasm"/>
    <property type="evidence" value="ECO:0007669"/>
    <property type="project" value="TreeGrafter"/>
</dbReference>
<dbReference type="KEGG" id="neq:NEQ463"/>
<evidence type="ECO:0000313" key="4">
    <source>
        <dbReference type="Proteomes" id="UP000000578"/>
    </source>
</evidence>
<dbReference type="CDD" id="cd01669">
    <property type="entry name" value="TGS_MJ1332_like"/>
    <property type="match status" value="1"/>
</dbReference>
<organism evidence="3 4">
    <name type="scientific">Nanoarchaeum equitans (strain Kin4-M)</name>
    <dbReference type="NCBI Taxonomy" id="228908"/>
    <lineage>
        <taxon>Archaea</taxon>
        <taxon>Nanobdellota</taxon>
        <taxon>Candidatus Nanoarchaeia</taxon>
        <taxon>Nanoarchaeales</taxon>
        <taxon>Nanoarchaeaceae</taxon>
        <taxon>Nanoarchaeum</taxon>
    </lineage>
</organism>
<sequence length="397" mass="45021">MVLVGIVGKPNVGKSTFFKALTLQPVEIDNRPFVTIEPNKGVAYVRVEDVGPEFGVISNPRHGFIKGKYRFVPIEVIDIAGLVPGAHEGKGLGNQFLDDIRKADGIIMVVDAVGATDEEGHFVGPGKYDPLKDIKWLEEELDYWFYNVLKRNIDKILRVAKIEKRPIDREIAKIMSGLNVNIDHVKKAFRDLNLDSEFYDFDDELLFKLAHLLRIYSKPFVIAANRIDIDPDLAEKNIERIKKEYPLTIPTSGYAEYILKELDKQGKISYIPGESDFEILKPLSEKEKKVLDFIKTNILERFGSTGVQNALDTLVFDVLKYIAVFPGGIDKLTDKEGNVLPDCFLLKEGSTVLDFARKIHEDLAKHFVKAIDVRTRKILGKDYKLKHRDVIHIVSSK</sequence>
<dbReference type="Gene3D" id="1.10.8.470">
    <property type="match status" value="1"/>
</dbReference>
<protein>
    <submittedName>
        <fullName evidence="3">NEQ463</fullName>
    </submittedName>
</protein>
<name>Q74MY3_NANEQ</name>
<dbReference type="InterPro" id="IPR012676">
    <property type="entry name" value="TGS-like"/>
</dbReference>
<reference evidence="3 4" key="1">
    <citation type="journal article" date="2003" name="Proc. Natl. Acad. Sci. U.S.A.">
        <title>The genome of Nanoarchaeum equitans: insights into early archaeal evolution and derived parasitism.</title>
        <authorList>
            <person name="Waters E."/>
            <person name="Hohn M.J."/>
            <person name="Ahel I."/>
            <person name="Graham D.E."/>
            <person name="Adams M.D."/>
            <person name="Barnstead M."/>
            <person name="Beeson K.Y."/>
            <person name="Bibbs L."/>
            <person name="Bolanos R."/>
            <person name="Keller M."/>
            <person name="Kretz K."/>
            <person name="Lin X."/>
            <person name="Mathur E."/>
            <person name="Ni J."/>
            <person name="Podar M."/>
            <person name="Richardson T."/>
            <person name="Sutton G.G."/>
            <person name="Simon M."/>
            <person name="Soll D."/>
            <person name="Stetter K.O."/>
            <person name="Short J.M."/>
            <person name="Noordewier M."/>
        </authorList>
    </citation>
    <scope>NUCLEOTIDE SEQUENCE [LARGE SCALE GENOMIC DNA]</scope>
    <source>
        <strain evidence="3 4">Kin4-M</strain>
    </source>
</reference>
<dbReference type="STRING" id="228908.NEQ463"/>
<keyword evidence="4" id="KW-1185">Reference proteome</keyword>
<dbReference type="InterPro" id="IPR031167">
    <property type="entry name" value="G_OBG"/>
</dbReference>
<evidence type="ECO:0000313" key="3">
    <source>
        <dbReference type="EMBL" id="AAR39308.1"/>
    </source>
</evidence>
<dbReference type="HOGENOM" id="CLU_037276_1_0_2"/>
<dbReference type="InterPro" id="IPR013646">
    <property type="entry name" value="YGR210-like_G4"/>
</dbReference>
<dbReference type="Gene3D" id="3.40.50.300">
    <property type="entry name" value="P-loop containing nucleotide triphosphate hydrolases"/>
    <property type="match status" value="1"/>
</dbReference>
<dbReference type="Pfam" id="PF02824">
    <property type="entry name" value="TGS"/>
    <property type="match status" value="1"/>
</dbReference>
<dbReference type="Pfam" id="PF08438">
    <property type="entry name" value="YGR210-like_G4"/>
    <property type="match status" value="1"/>
</dbReference>
<proteinExistence type="predicted"/>
<gene>
    <name evidence="3" type="ordered locus">NEQ463</name>
</gene>
<dbReference type="EnsemblBacteria" id="AAR39308">
    <property type="protein sequence ID" value="AAR39308"/>
    <property type="gene ID" value="NEQ463"/>
</dbReference>
<dbReference type="GO" id="GO:0005525">
    <property type="term" value="F:GTP binding"/>
    <property type="evidence" value="ECO:0007669"/>
    <property type="project" value="InterPro"/>
</dbReference>
<dbReference type="Gene3D" id="3.10.20.30">
    <property type="match status" value="1"/>
</dbReference>
<dbReference type="PRINTS" id="PR00326">
    <property type="entry name" value="GTP1OBG"/>
</dbReference>
<dbReference type="InterPro" id="IPR012675">
    <property type="entry name" value="Beta-grasp_dom_sf"/>
</dbReference>
<keyword evidence="1" id="KW-0547">Nucleotide-binding</keyword>
<dbReference type="GO" id="GO:0016887">
    <property type="term" value="F:ATP hydrolysis activity"/>
    <property type="evidence" value="ECO:0007669"/>
    <property type="project" value="TreeGrafter"/>
</dbReference>
<dbReference type="SUPFAM" id="SSF52540">
    <property type="entry name" value="P-loop containing nucleoside triphosphate hydrolases"/>
    <property type="match status" value="1"/>
</dbReference>
<dbReference type="BioCyc" id="NEQU228908:GJB6-492-MONOMER"/>
<evidence type="ECO:0000259" key="2">
    <source>
        <dbReference type="PROSITE" id="PS51710"/>
    </source>
</evidence>
<dbReference type="PROSITE" id="PS51710">
    <property type="entry name" value="G_OBG"/>
    <property type="match status" value="1"/>
</dbReference>
<dbReference type="AlphaFoldDB" id="Q74MY3"/>
<feature type="domain" description="OBG-type G" evidence="2">
    <location>
        <begin position="2"/>
        <end position="271"/>
    </location>
</feature>
<dbReference type="NCBIfam" id="NF007171">
    <property type="entry name" value="PRK09602.1"/>
    <property type="match status" value="1"/>
</dbReference>
<evidence type="ECO:0000256" key="1">
    <source>
        <dbReference type="ARBA" id="ARBA00022741"/>
    </source>
</evidence>
<dbReference type="PATRIC" id="fig|228908.8.peg.478"/>
<accession>Q74MY3</accession>
<dbReference type="InterPro" id="IPR027417">
    <property type="entry name" value="P-loop_NTPase"/>
</dbReference>
<dbReference type="PANTHER" id="PTHR23305:SF1">
    <property type="entry name" value="OBG-TYPE G DOMAIN-CONTAINING PROTEIN"/>
    <property type="match status" value="1"/>
</dbReference>
<dbReference type="CDD" id="cd01899">
    <property type="entry name" value="Ygr210"/>
    <property type="match status" value="1"/>
</dbReference>
<dbReference type="PANTHER" id="PTHR23305">
    <property type="entry name" value="OBG GTPASE FAMILY"/>
    <property type="match status" value="1"/>
</dbReference>
<dbReference type="Proteomes" id="UP000000578">
    <property type="component" value="Chromosome"/>
</dbReference>